<feature type="transmembrane region" description="Helical" evidence="1">
    <location>
        <begin position="182"/>
        <end position="202"/>
    </location>
</feature>
<keyword evidence="6" id="KW-1185">Reference proteome</keyword>
<evidence type="ECO:0000313" key="6">
    <source>
        <dbReference type="Proteomes" id="UP000215545"/>
    </source>
</evidence>
<dbReference type="InterPro" id="IPR000160">
    <property type="entry name" value="GGDEF_dom"/>
</dbReference>
<dbReference type="PROSITE" id="PS50887">
    <property type="entry name" value="GGDEF"/>
    <property type="match status" value="1"/>
</dbReference>
<keyword evidence="1" id="KW-1133">Transmembrane helix</keyword>
<evidence type="ECO:0000256" key="1">
    <source>
        <dbReference type="SAM" id="Phobius"/>
    </source>
</evidence>
<gene>
    <name evidence="3" type="ORF">B1B05_06525</name>
    <name evidence="4" type="ORF">SAMN05443094_102529</name>
</gene>
<evidence type="ECO:0000259" key="2">
    <source>
        <dbReference type="PROSITE" id="PS50887"/>
    </source>
</evidence>
<evidence type="ECO:0000313" key="4">
    <source>
        <dbReference type="EMBL" id="SIQ44521.1"/>
    </source>
</evidence>
<reference evidence="3" key="3">
    <citation type="submission" date="2017-03" db="EMBL/GenBank/DDBJ databases">
        <authorList>
            <person name="Dastager S.G."/>
            <person name="Neurgaonkar P.S."/>
            <person name="Dharne M.S."/>
        </authorList>
    </citation>
    <scope>NUCLEOTIDE SEQUENCE</scope>
    <source>
        <strain evidence="3">DSM 25145</strain>
    </source>
</reference>
<dbReference type="CDD" id="cd01949">
    <property type="entry name" value="GGDEF"/>
    <property type="match status" value="1"/>
</dbReference>
<dbReference type="SUPFAM" id="SSF55073">
    <property type="entry name" value="Nucleotide cyclase"/>
    <property type="match status" value="1"/>
</dbReference>
<proteinExistence type="predicted"/>
<dbReference type="GO" id="GO:0052621">
    <property type="term" value="F:diguanylate cyclase activity"/>
    <property type="evidence" value="ECO:0007669"/>
    <property type="project" value="TreeGrafter"/>
</dbReference>
<dbReference type="AlphaFoldDB" id="A0A1N6SU04"/>
<dbReference type="PANTHER" id="PTHR45138:SF9">
    <property type="entry name" value="DIGUANYLATE CYCLASE DGCM-RELATED"/>
    <property type="match status" value="1"/>
</dbReference>
<accession>A0A1N6SU04</accession>
<feature type="transmembrane region" description="Helical" evidence="1">
    <location>
        <begin position="66"/>
        <end position="86"/>
    </location>
</feature>
<keyword evidence="1" id="KW-0472">Membrane</keyword>
<dbReference type="SMART" id="SM00267">
    <property type="entry name" value="GGDEF"/>
    <property type="match status" value="1"/>
</dbReference>
<evidence type="ECO:0000313" key="3">
    <source>
        <dbReference type="EMBL" id="OXS79417.1"/>
    </source>
</evidence>
<dbReference type="STRING" id="1017273.SAMN05443094_102529"/>
<dbReference type="InterPro" id="IPR043128">
    <property type="entry name" value="Rev_trsase/Diguanyl_cyclase"/>
</dbReference>
<dbReference type="Proteomes" id="UP000215545">
    <property type="component" value="Unassembled WGS sequence"/>
</dbReference>
<dbReference type="InterPro" id="IPR029787">
    <property type="entry name" value="Nucleotide_cyclase"/>
</dbReference>
<dbReference type="PANTHER" id="PTHR45138">
    <property type="entry name" value="REGULATORY COMPONENTS OF SENSORY TRANSDUCTION SYSTEM"/>
    <property type="match status" value="1"/>
</dbReference>
<evidence type="ECO:0000313" key="5">
    <source>
        <dbReference type="Proteomes" id="UP000186385"/>
    </source>
</evidence>
<feature type="transmembrane region" description="Helical" evidence="1">
    <location>
        <begin position="106"/>
        <end position="126"/>
    </location>
</feature>
<dbReference type="OrthoDB" id="9759607at2"/>
<feature type="domain" description="GGDEF" evidence="2">
    <location>
        <begin position="366"/>
        <end position="492"/>
    </location>
</feature>
<sequence>MKKNKIAAFSPPFFSAQQGDNHHAFHQQLGLLLFSRLRLVCLIAVCSYPFYLTLDVYFLRVGDNQFNWAILSFMHFISFFVSLLFLVFRSSLMNRSKTNSQHLLKYVYFFFGFYILIGASGSLNSQFLTDNIYSYLILLMATAIIFPIPPEQSAVIIGAIHCFFLAGLFMIEGFSLPAIVDMINSSAAAGISLFLSSTFYFYRKKESENHLQLFENEKTFRRLFDMNPHPLILARLSDHQVVLLNQRASDYYEGTGLSEKGIDLFFKDSHELRTIVDVLKEKNSIKGYLTPHFDPLKPNIWIMLNFEIVDHFQEPCLLIGTTDVTTFKAEEEKLSAHAFVDELTGTMSRRKGLNILSSLMNSRHSQSFTICYIDIDHLKKVNDQHGHNKGDQLIKTISGIIQKKINDDDILFRMGGDEFVIIFPGQTPCKANQVWSAIQKEFKRMNQTSQEPFTLSASHGTCYYQSGMNVSVEELLEMADQQMYNEKRESRQ</sequence>
<protein>
    <submittedName>
        <fullName evidence="4">Diguanylate cyclase (GGDEF) domain-containing protein</fullName>
    </submittedName>
</protein>
<feature type="transmembrane region" description="Helical" evidence="1">
    <location>
        <begin position="37"/>
        <end position="54"/>
    </location>
</feature>
<reference evidence="4 5" key="1">
    <citation type="submission" date="2017-01" db="EMBL/GenBank/DDBJ databases">
        <authorList>
            <person name="Mah S.A."/>
            <person name="Swanson W.J."/>
            <person name="Moy G.W."/>
            <person name="Vacquier V.D."/>
        </authorList>
    </citation>
    <scope>NUCLEOTIDE SEQUENCE [LARGE SCALE GENOMIC DNA]</scope>
    <source>
        <strain evidence="4 5">NIO-1016</strain>
    </source>
</reference>
<reference evidence="6" key="2">
    <citation type="submission" date="2017-03" db="EMBL/GenBank/DDBJ databases">
        <title>Bacillus sp. V-88(T) DSM27956, whole genome shotgun sequencing project.</title>
        <authorList>
            <person name="Dastager S.G."/>
            <person name="Neurgaonkar P.S."/>
            <person name="Dharne M.S."/>
        </authorList>
    </citation>
    <scope>NUCLEOTIDE SEQUENCE [LARGE SCALE GENOMIC DNA]</scope>
    <source>
        <strain evidence="6">DSM 25145</strain>
    </source>
</reference>
<feature type="transmembrane region" description="Helical" evidence="1">
    <location>
        <begin position="132"/>
        <end position="148"/>
    </location>
</feature>
<dbReference type="Gene3D" id="3.30.70.270">
    <property type="match status" value="1"/>
</dbReference>
<feature type="transmembrane region" description="Helical" evidence="1">
    <location>
        <begin position="155"/>
        <end position="176"/>
    </location>
</feature>
<dbReference type="EMBL" id="FTLX01000002">
    <property type="protein sequence ID" value="SIQ44521.1"/>
    <property type="molecule type" value="Genomic_DNA"/>
</dbReference>
<dbReference type="NCBIfam" id="TIGR00254">
    <property type="entry name" value="GGDEF"/>
    <property type="match status" value="1"/>
</dbReference>
<dbReference type="Proteomes" id="UP000186385">
    <property type="component" value="Unassembled WGS sequence"/>
</dbReference>
<dbReference type="EMBL" id="MWSK01000002">
    <property type="protein sequence ID" value="OXS79417.1"/>
    <property type="molecule type" value="Genomic_DNA"/>
</dbReference>
<organism evidence="4 5">
    <name type="scientific">Domibacillus enclensis</name>
    <dbReference type="NCBI Taxonomy" id="1017273"/>
    <lineage>
        <taxon>Bacteria</taxon>
        <taxon>Bacillati</taxon>
        <taxon>Bacillota</taxon>
        <taxon>Bacilli</taxon>
        <taxon>Bacillales</taxon>
        <taxon>Bacillaceae</taxon>
        <taxon>Domibacillus</taxon>
    </lineage>
</organism>
<dbReference type="InterPro" id="IPR050469">
    <property type="entry name" value="Diguanylate_Cyclase"/>
</dbReference>
<dbReference type="Pfam" id="PF00990">
    <property type="entry name" value="GGDEF"/>
    <property type="match status" value="1"/>
</dbReference>
<keyword evidence="1" id="KW-0812">Transmembrane</keyword>
<name>A0A1N6SU04_9BACI</name>